<reference evidence="2" key="1">
    <citation type="submission" date="2015-04" db="UniProtKB">
        <authorList>
            <consortium name="EnsemblPlants"/>
        </authorList>
    </citation>
    <scope>IDENTIFICATION</scope>
</reference>
<sequence>MTGPAMKGGTSGGGVVQRMTNTMPNPSCEEAKKGDEVEDSASRFAGGLDTHVAAVATTTMACYSFATPLLV</sequence>
<feature type="region of interest" description="Disordered" evidence="1">
    <location>
        <begin position="1"/>
        <end position="36"/>
    </location>
</feature>
<reference evidence="2" key="2">
    <citation type="submission" date="2018-05" db="EMBL/GenBank/DDBJ databases">
        <title>OmerRS3 (Oryza meridionalis Reference Sequence Version 3).</title>
        <authorList>
            <person name="Zhang J."/>
            <person name="Kudrna D."/>
            <person name="Lee S."/>
            <person name="Talag J."/>
            <person name="Welchert J."/>
            <person name="Wing R.A."/>
        </authorList>
    </citation>
    <scope>NUCLEOTIDE SEQUENCE [LARGE SCALE GENOMIC DNA]</scope>
    <source>
        <strain evidence="2">cv. OR44</strain>
    </source>
</reference>
<keyword evidence="3" id="KW-1185">Reference proteome</keyword>
<organism evidence="2">
    <name type="scientific">Oryza meridionalis</name>
    <dbReference type="NCBI Taxonomy" id="40149"/>
    <lineage>
        <taxon>Eukaryota</taxon>
        <taxon>Viridiplantae</taxon>
        <taxon>Streptophyta</taxon>
        <taxon>Embryophyta</taxon>
        <taxon>Tracheophyta</taxon>
        <taxon>Spermatophyta</taxon>
        <taxon>Magnoliopsida</taxon>
        <taxon>Liliopsida</taxon>
        <taxon>Poales</taxon>
        <taxon>Poaceae</taxon>
        <taxon>BOP clade</taxon>
        <taxon>Oryzoideae</taxon>
        <taxon>Oryzeae</taxon>
        <taxon>Oryzinae</taxon>
        <taxon>Oryza</taxon>
    </lineage>
</organism>
<protein>
    <submittedName>
        <fullName evidence="2">Uncharacterized protein</fullName>
    </submittedName>
</protein>
<evidence type="ECO:0000256" key="1">
    <source>
        <dbReference type="SAM" id="MobiDB-lite"/>
    </source>
</evidence>
<dbReference type="Gramene" id="OMERI12G06910.1">
    <property type="protein sequence ID" value="OMERI12G06910.1"/>
    <property type="gene ID" value="OMERI12G06910"/>
</dbReference>
<dbReference type="Proteomes" id="UP000008021">
    <property type="component" value="Chromosome 12"/>
</dbReference>
<dbReference type="HOGENOM" id="CLU_2744271_0_0_1"/>
<dbReference type="EnsemblPlants" id="OMERI12G06910.1">
    <property type="protein sequence ID" value="OMERI12G06910.1"/>
    <property type="gene ID" value="OMERI12G06910"/>
</dbReference>
<evidence type="ECO:0000313" key="3">
    <source>
        <dbReference type="Proteomes" id="UP000008021"/>
    </source>
</evidence>
<name>A0A0E0FBL1_9ORYZ</name>
<accession>A0A0E0FBL1</accession>
<proteinExistence type="predicted"/>
<dbReference type="AlphaFoldDB" id="A0A0E0FBL1"/>
<evidence type="ECO:0000313" key="2">
    <source>
        <dbReference type="EnsemblPlants" id="OMERI12G06910.1"/>
    </source>
</evidence>